<sequence>MLGKISILYCSCWLRITLNDCFQQNNNQNIIMVEISKFALCGLETSRVK</sequence>
<evidence type="ECO:0000313" key="1">
    <source>
        <dbReference type="EMBL" id="VDR26220.1"/>
    </source>
</evidence>
<dbReference type="Proteomes" id="UP000274346">
    <property type="component" value="Chromosome"/>
</dbReference>
<protein>
    <submittedName>
        <fullName evidence="1">Uncharacterized protein</fullName>
    </submittedName>
</protein>
<accession>A0A3P8LZX5</accession>
<dbReference type="EMBL" id="LR131271">
    <property type="protein sequence ID" value="VDR26220.1"/>
    <property type="molecule type" value="Genomic_DNA"/>
</dbReference>
<organism evidence="1 2">
    <name type="scientific">Raoultella terrigena</name>
    <name type="common">Klebsiella terrigena</name>
    <dbReference type="NCBI Taxonomy" id="577"/>
    <lineage>
        <taxon>Bacteria</taxon>
        <taxon>Pseudomonadati</taxon>
        <taxon>Pseudomonadota</taxon>
        <taxon>Gammaproteobacteria</taxon>
        <taxon>Enterobacterales</taxon>
        <taxon>Enterobacteriaceae</taxon>
        <taxon>Klebsiella/Raoultella group</taxon>
        <taxon>Raoultella</taxon>
    </lineage>
</organism>
<evidence type="ECO:0000313" key="2">
    <source>
        <dbReference type="Proteomes" id="UP000274346"/>
    </source>
</evidence>
<proteinExistence type="predicted"/>
<gene>
    <name evidence="1" type="ORF">NCTC13098_02560</name>
</gene>
<dbReference type="AlphaFoldDB" id="A0A3P8LZX5"/>
<name>A0A3P8LZX5_RAOTE</name>
<reference evidence="1 2" key="1">
    <citation type="submission" date="2018-12" db="EMBL/GenBank/DDBJ databases">
        <authorList>
            <consortium name="Pathogen Informatics"/>
        </authorList>
    </citation>
    <scope>NUCLEOTIDE SEQUENCE [LARGE SCALE GENOMIC DNA]</scope>
    <source>
        <strain evidence="1 2">NCTC13098</strain>
    </source>
</reference>
<dbReference type="KEGG" id="rtg:NCTC13098_02560"/>